<feature type="compositionally biased region" description="Polar residues" evidence="1">
    <location>
        <begin position="571"/>
        <end position="580"/>
    </location>
</feature>
<feature type="region of interest" description="Disordered" evidence="1">
    <location>
        <begin position="599"/>
        <end position="642"/>
    </location>
</feature>
<dbReference type="EMBL" id="KN840517">
    <property type="protein sequence ID" value="KIP06458.1"/>
    <property type="molecule type" value="Genomic_DNA"/>
</dbReference>
<protein>
    <submittedName>
        <fullName evidence="2">Uncharacterized protein</fullName>
    </submittedName>
</protein>
<sequence length="664" mass="70556">MEVRHFDALHTIFGHSQSQTVMRYEFNGRQLKVHFDKFAAPSSTALPAVHSLSGSQSPLSHLHPVHQSSPQGLSFAQQVLLQQHHFGKQQDRSFYLGPAGLQRSLTESQSSRFSHVTDDRYPGFGSETQAAGRDLPGVLNRAQSDTIQQLLQGSVLRPPSPSQPAQDAHFQVQDEQPLHISMPPFRPSYAFDFSPGLPYDLYHLTSGAGGFEMDRTAMQAEVESSILQSGGDLYMKRMEMFPDKIPSTDSSRPSTSPAPISSTGPQKQTHSHSQSESYLGSNTSEQSQPTAQTQATSPVVTSPTSTHSSALHSHPAHPGPISLPPPPPVTAFPIPPTHTLSPVYHPQMSPYGSPMHHGMMMGMVGMSTPHGLPPITPSMPSFTFLPQPSPGAPPAHIAEPSSAHSGQQALSMSARGDPQQQMPGNYVAHLHHTHGGMLSPYTPFSPGVAISPGAFWGRPGSGPNPYINPAVGAPVHSGYFPPVSPHAQAPEEGYFPPFVSSNSTSRPSGLANEIQIDQSSVGGSTEDTATNAPSNTSPDSVFHSEGTTTGTTTGTEVSPRPPTPSSRGTSYHSDSANPSPMQDLMKEMESLAIRTTLTVETDAYGQQRSRSTGANDSTSSLGAPMVRSGSDPTSTTSSMTNLAESASTDLTLTSHLVLGLQGKT</sequence>
<dbReference type="STRING" id="745531.A0A0C3PJR2"/>
<gene>
    <name evidence="2" type="ORF">PHLGIDRAFT_459263</name>
</gene>
<name>A0A0C3PJR2_PHLG1</name>
<dbReference type="HOGENOM" id="CLU_413378_0_0_1"/>
<feature type="compositionally biased region" description="Polar residues" evidence="1">
    <location>
        <begin position="519"/>
        <end position="539"/>
    </location>
</feature>
<feature type="compositionally biased region" description="Pro residues" evidence="1">
    <location>
        <begin position="317"/>
        <end position="331"/>
    </location>
</feature>
<feature type="compositionally biased region" description="Low complexity" evidence="1">
    <location>
        <begin position="283"/>
        <end position="313"/>
    </location>
</feature>
<organism evidence="2 3">
    <name type="scientific">Phlebiopsis gigantea (strain 11061_1 CR5-6)</name>
    <name type="common">White-rot fungus</name>
    <name type="synonym">Peniophora gigantea</name>
    <dbReference type="NCBI Taxonomy" id="745531"/>
    <lineage>
        <taxon>Eukaryota</taxon>
        <taxon>Fungi</taxon>
        <taxon>Dikarya</taxon>
        <taxon>Basidiomycota</taxon>
        <taxon>Agaricomycotina</taxon>
        <taxon>Agaricomycetes</taxon>
        <taxon>Polyporales</taxon>
        <taxon>Phanerochaetaceae</taxon>
        <taxon>Phlebiopsis</taxon>
    </lineage>
</organism>
<evidence type="ECO:0000313" key="2">
    <source>
        <dbReference type="EMBL" id="KIP06458.1"/>
    </source>
</evidence>
<accession>A0A0C3PJR2</accession>
<feature type="compositionally biased region" description="Polar residues" evidence="1">
    <location>
        <begin position="630"/>
        <end position="642"/>
    </location>
</feature>
<feature type="region of interest" description="Disordered" evidence="1">
    <location>
        <begin position="243"/>
        <end position="331"/>
    </location>
</feature>
<feature type="compositionally biased region" description="Polar residues" evidence="1">
    <location>
        <begin position="402"/>
        <end position="411"/>
    </location>
</feature>
<dbReference type="AlphaFoldDB" id="A0A0C3PJR2"/>
<evidence type="ECO:0000256" key="1">
    <source>
        <dbReference type="SAM" id="MobiDB-lite"/>
    </source>
</evidence>
<feature type="region of interest" description="Disordered" evidence="1">
    <location>
        <begin position="519"/>
        <end position="581"/>
    </location>
</feature>
<feature type="compositionally biased region" description="Low complexity" evidence="1">
    <location>
        <begin position="247"/>
        <end position="259"/>
    </location>
</feature>
<feature type="region of interest" description="Disordered" evidence="1">
    <location>
        <begin position="106"/>
        <end position="129"/>
    </location>
</feature>
<feature type="region of interest" description="Disordered" evidence="1">
    <location>
        <begin position="388"/>
        <end position="420"/>
    </location>
</feature>
<evidence type="ECO:0000313" key="3">
    <source>
        <dbReference type="Proteomes" id="UP000053257"/>
    </source>
</evidence>
<feature type="compositionally biased region" description="Low complexity" evidence="1">
    <location>
        <begin position="546"/>
        <end position="555"/>
    </location>
</feature>
<feature type="compositionally biased region" description="Polar residues" evidence="1">
    <location>
        <begin position="599"/>
        <end position="621"/>
    </location>
</feature>
<proteinExistence type="predicted"/>
<dbReference type="OrthoDB" id="1049195at2759"/>
<reference evidence="2 3" key="1">
    <citation type="journal article" date="2014" name="PLoS Genet.">
        <title>Analysis of the Phlebiopsis gigantea genome, transcriptome and secretome provides insight into its pioneer colonization strategies of wood.</title>
        <authorList>
            <person name="Hori C."/>
            <person name="Ishida T."/>
            <person name="Igarashi K."/>
            <person name="Samejima M."/>
            <person name="Suzuki H."/>
            <person name="Master E."/>
            <person name="Ferreira P."/>
            <person name="Ruiz-Duenas F.J."/>
            <person name="Held B."/>
            <person name="Canessa P."/>
            <person name="Larrondo L.F."/>
            <person name="Schmoll M."/>
            <person name="Druzhinina I.S."/>
            <person name="Kubicek C.P."/>
            <person name="Gaskell J.A."/>
            <person name="Kersten P."/>
            <person name="St John F."/>
            <person name="Glasner J."/>
            <person name="Sabat G."/>
            <person name="Splinter BonDurant S."/>
            <person name="Syed K."/>
            <person name="Yadav J."/>
            <person name="Mgbeahuruike A.C."/>
            <person name="Kovalchuk A."/>
            <person name="Asiegbu F.O."/>
            <person name="Lackner G."/>
            <person name="Hoffmeister D."/>
            <person name="Rencoret J."/>
            <person name="Gutierrez A."/>
            <person name="Sun H."/>
            <person name="Lindquist E."/>
            <person name="Barry K."/>
            <person name="Riley R."/>
            <person name="Grigoriev I.V."/>
            <person name="Henrissat B."/>
            <person name="Kues U."/>
            <person name="Berka R.M."/>
            <person name="Martinez A.T."/>
            <person name="Covert S.F."/>
            <person name="Blanchette R.A."/>
            <person name="Cullen D."/>
        </authorList>
    </citation>
    <scope>NUCLEOTIDE SEQUENCE [LARGE SCALE GENOMIC DNA]</scope>
    <source>
        <strain evidence="2 3">11061_1 CR5-6</strain>
    </source>
</reference>
<dbReference type="Proteomes" id="UP000053257">
    <property type="component" value="Unassembled WGS sequence"/>
</dbReference>
<feature type="compositionally biased region" description="Polar residues" evidence="1">
    <location>
        <begin position="260"/>
        <end position="282"/>
    </location>
</feature>
<keyword evidence="3" id="KW-1185">Reference proteome</keyword>